<evidence type="ECO:0000256" key="1">
    <source>
        <dbReference type="SAM" id="SignalP"/>
    </source>
</evidence>
<protein>
    <submittedName>
        <fullName evidence="3">Uncharacterized protein</fullName>
    </submittedName>
</protein>
<evidence type="ECO:0000313" key="2">
    <source>
        <dbReference type="Proteomes" id="UP000093561"/>
    </source>
</evidence>
<keyword evidence="1" id="KW-0732">Signal</keyword>
<dbReference type="WBParaSite" id="mrna-Wban_06060">
    <property type="protein sequence ID" value="mrna-Wban_06060"/>
    <property type="gene ID" value="Wban_06060"/>
</dbReference>
<proteinExistence type="predicted"/>
<dbReference type="Proteomes" id="UP000093561">
    <property type="component" value="Unassembled WGS sequence"/>
</dbReference>
<accession>A0AAF5RVS6</accession>
<reference evidence="2" key="2">
    <citation type="journal article" date="2016" name="Mol. Ecol.">
        <title>Population genomics of the filarial nematode parasite Wuchereria bancrofti from mosquitoes.</title>
        <authorList>
            <person name="Small S.T."/>
            <person name="Reimer L.J."/>
            <person name="Tisch D.J."/>
            <person name="King C.L."/>
            <person name="Christensen B.M."/>
            <person name="Siba P.M."/>
            <person name="Kazura J.W."/>
            <person name="Serre D."/>
            <person name="Zimmerman P.A."/>
        </authorList>
    </citation>
    <scope>NUCLEOTIDE SEQUENCE</scope>
    <source>
        <strain evidence="2">pt0022</strain>
    </source>
</reference>
<evidence type="ECO:0000313" key="3">
    <source>
        <dbReference type="WBParaSite" id="mrna-Wban_06060"/>
    </source>
</evidence>
<reference evidence="2" key="1">
    <citation type="submission" date="2015-03" db="EMBL/GenBank/DDBJ databases">
        <title>Wuchereria bancrofti Genome Sequencing Papua New Guinea Strain.</title>
        <authorList>
            <person name="Small S.T."/>
            <person name="Serre D."/>
            <person name="Zimmerman P.A."/>
        </authorList>
    </citation>
    <scope>NUCLEOTIDE SEQUENCE [LARGE SCALE GENOMIC DNA]</scope>
    <source>
        <strain evidence="2">pt0022</strain>
    </source>
</reference>
<name>A0AAF5RVS6_WUCBA</name>
<reference evidence="3" key="3">
    <citation type="submission" date="2024-02" db="UniProtKB">
        <authorList>
            <consortium name="WormBaseParasite"/>
        </authorList>
    </citation>
    <scope>IDENTIFICATION</scope>
    <source>
        <strain evidence="3">pt0022</strain>
    </source>
</reference>
<feature type="chain" id="PRO_5042287653" evidence="1">
    <location>
        <begin position="18"/>
        <end position="248"/>
    </location>
</feature>
<feature type="signal peptide" evidence="1">
    <location>
        <begin position="1"/>
        <end position="17"/>
    </location>
</feature>
<sequence length="248" mass="24369">MARRHLLFVYIIFCTSSNAPMQPANRMMDGGGGMMNDSGGSMMNGGGGMMNGGGDGMMNGGGGMMNGGGDGMMNGGGGMMNGGDGGMMNGGGDMMNGGGGMNGGGMNGGGMMNGGMNGGGMNGGDGGGMMGGGGDGMMGGGGDGMMGGDGGGMMGGGDDGMGGGVVAVAADFVMKGAVDSIDCNRDKIWVNGQCKPDFLEIESEVVMAKLEPLNSYKIQNSEGNRDGFDVEFGVTNLKNPLSFCNVRS</sequence>
<dbReference type="AlphaFoldDB" id="A0AAF5RVS6"/>
<organism evidence="2 3">
    <name type="scientific">Wuchereria bancrofti</name>
    <dbReference type="NCBI Taxonomy" id="6293"/>
    <lineage>
        <taxon>Eukaryota</taxon>
        <taxon>Metazoa</taxon>
        <taxon>Ecdysozoa</taxon>
        <taxon>Nematoda</taxon>
        <taxon>Chromadorea</taxon>
        <taxon>Rhabditida</taxon>
        <taxon>Spirurina</taxon>
        <taxon>Spiruromorpha</taxon>
        <taxon>Filarioidea</taxon>
        <taxon>Onchocercidae</taxon>
        <taxon>Wuchereria</taxon>
    </lineage>
</organism>